<comment type="caution">
    <text evidence="1">The sequence shown here is derived from an EMBL/GenBank/DDBJ whole genome shotgun (WGS) entry which is preliminary data.</text>
</comment>
<dbReference type="EMBL" id="CM037012">
    <property type="protein sequence ID" value="KAH7689947.1"/>
    <property type="molecule type" value="Genomic_DNA"/>
</dbReference>
<keyword evidence="2" id="KW-1185">Reference proteome</keyword>
<dbReference type="Proteomes" id="UP000827976">
    <property type="component" value="Chromosome 2"/>
</dbReference>
<accession>A0ACB7WNH0</accession>
<reference evidence="2" key="1">
    <citation type="journal article" date="2022" name="Nat. Commun.">
        <title>Chromosome evolution and the genetic basis of agronomically important traits in greater yam.</title>
        <authorList>
            <person name="Bredeson J.V."/>
            <person name="Lyons J.B."/>
            <person name="Oniyinde I.O."/>
            <person name="Okereke N.R."/>
            <person name="Kolade O."/>
            <person name="Nnabue I."/>
            <person name="Nwadili C.O."/>
            <person name="Hribova E."/>
            <person name="Parker M."/>
            <person name="Nwogha J."/>
            <person name="Shu S."/>
            <person name="Carlson J."/>
            <person name="Kariba R."/>
            <person name="Muthemba S."/>
            <person name="Knop K."/>
            <person name="Barton G.J."/>
            <person name="Sherwood A.V."/>
            <person name="Lopez-Montes A."/>
            <person name="Asiedu R."/>
            <person name="Jamnadass R."/>
            <person name="Muchugi A."/>
            <person name="Goodstein D."/>
            <person name="Egesi C.N."/>
            <person name="Featherston J."/>
            <person name="Asfaw A."/>
            <person name="Simpson G.G."/>
            <person name="Dolezel J."/>
            <person name="Hendre P.S."/>
            <person name="Van Deynze A."/>
            <person name="Kumar P.L."/>
            <person name="Obidiegwu J.E."/>
            <person name="Bhattacharjee R."/>
            <person name="Rokhsar D.S."/>
        </authorList>
    </citation>
    <scope>NUCLEOTIDE SEQUENCE [LARGE SCALE GENOMIC DNA]</scope>
    <source>
        <strain evidence="2">cv. TDa95/00328</strain>
    </source>
</reference>
<protein>
    <submittedName>
        <fullName evidence="1">Uncharacterized protein</fullName>
    </submittedName>
</protein>
<organism evidence="1 2">
    <name type="scientific">Dioscorea alata</name>
    <name type="common">Purple yam</name>
    <dbReference type="NCBI Taxonomy" id="55571"/>
    <lineage>
        <taxon>Eukaryota</taxon>
        <taxon>Viridiplantae</taxon>
        <taxon>Streptophyta</taxon>
        <taxon>Embryophyta</taxon>
        <taxon>Tracheophyta</taxon>
        <taxon>Spermatophyta</taxon>
        <taxon>Magnoliopsida</taxon>
        <taxon>Liliopsida</taxon>
        <taxon>Dioscoreales</taxon>
        <taxon>Dioscoreaceae</taxon>
        <taxon>Dioscorea</taxon>
    </lineage>
</organism>
<name>A0ACB7WNH0_DIOAL</name>
<gene>
    <name evidence="1" type="ORF">IHE45_02G015100</name>
</gene>
<evidence type="ECO:0000313" key="1">
    <source>
        <dbReference type="EMBL" id="KAH7689947.1"/>
    </source>
</evidence>
<sequence length="108" mass="12481">MEIMIIGRQMAEQLISSLVGHLLDFIQQTLTLILHFLGSTVAFFTKYLSELLPIVLILFFLYCCCICCSWCFRVSGKMMKAPGRNGTFIPRRSFETNPRCYFKNLRGK</sequence>
<proteinExistence type="predicted"/>
<evidence type="ECO:0000313" key="2">
    <source>
        <dbReference type="Proteomes" id="UP000827976"/>
    </source>
</evidence>